<accession>A0A497ER28</accession>
<dbReference type="Proteomes" id="UP000272051">
    <property type="component" value="Unassembled WGS sequence"/>
</dbReference>
<protein>
    <submittedName>
        <fullName evidence="1">Uncharacterized protein</fullName>
    </submittedName>
</protein>
<sequence>MDEILCLLYSKKLHPRTRKLLPIAKKALEVLIDEREVQRERLAKLLGLNLNNPTEKKRFYAVISPLFNKLVISKRKEQHTTTSRKRVRSSYLFL</sequence>
<name>A0A497ER28_9CREN</name>
<gene>
    <name evidence="1" type="ORF">DRJ33_07900</name>
</gene>
<organism evidence="1 2">
    <name type="scientific">Thermoproteota archaeon</name>
    <dbReference type="NCBI Taxonomy" id="2056631"/>
    <lineage>
        <taxon>Archaea</taxon>
        <taxon>Thermoproteota</taxon>
    </lineage>
</organism>
<dbReference type="EMBL" id="QMQX01000192">
    <property type="protein sequence ID" value="RLE49835.1"/>
    <property type="molecule type" value="Genomic_DNA"/>
</dbReference>
<evidence type="ECO:0000313" key="1">
    <source>
        <dbReference type="EMBL" id="RLE49835.1"/>
    </source>
</evidence>
<comment type="caution">
    <text evidence="1">The sequence shown here is derived from an EMBL/GenBank/DDBJ whole genome shotgun (WGS) entry which is preliminary data.</text>
</comment>
<dbReference type="AlphaFoldDB" id="A0A497ER28"/>
<evidence type="ECO:0000313" key="2">
    <source>
        <dbReference type="Proteomes" id="UP000272051"/>
    </source>
</evidence>
<proteinExistence type="predicted"/>
<reference evidence="1 2" key="1">
    <citation type="submission" date="2018-06" db="EMBL/GenBank/DDBJ databases">
        <title>Extensive metabolic versatility and redundancy in microbially diverse, dynamic hydrothermal sediments.</title>
        <authorList>
            <person name="Dombrowski N."/>
            <person name="Teske A."/>
            <person name="Baker B.J."/>
        </authorList>
    </citation>
    <scope>NUCLEOTIDE SEQUENCE [LARGE SCALE GENOMIC DNA]</scope>
    <source>
        <strain evidence="1">B34_G17</strain>
    </source>
</reference>